<dbReference type="InterPro" id="IPR006114">
    <property type="entry name" value="6PGDH_C"/>
</dbReference>
<dbReference type="NCBIfam" id="TIGR00872">
    <property type="entry name" value="gnd_rel"/>
    <property type="match status" value="1"/>
</dbReference>
<dbReference type="Pfam" id="PF00393">
    <property type="entry name" value="6PGD"/>
    <property type="match status" value="1"/>
</dbReference>
<dbReference type="InterPro" id="IPR006183">
    <property type="entry name" value="Pgluconate_DH"/>
</dbReference>
<comment type="similarity">
    <text evidence="1">Belongs to the 6-phosphogluconate dehydrogenase family.</text>
</comment>
<dbReference type="InterPro" id="IPR008927">
    <property type="entry name" value="6-PGluconate_DH-like_C_sf"/>
</dbReference>
<dbReference type="InterPro" id="IPR013328">
    <property type="entry name" value="6PGD_dom2"/>
</dbReference>
<dbReference type="InterPro" id="IPR036291">
    <property type="entry name" value="NAD(P)-bd_dom_sf"/>
</dbReference>
<protein>
    <submittedName>
        <fullName evidence="5">6-phosphogluconate dehydrogenase</fullName>
        <ecNumber evidence="5">1.1.1.343</ecNumber>
        <ecNumber evidence="5">1.1.1.44</ecNumber>
    </submittedName>
</protein>
<comment type="caution">
    <text evidence="5">The sequence shown here is derived from an EMBL/GenBank/DDBJ whole genome shotgun (WGS) entry which is preliminary data.</text>
</comment>
<feature type="domain" description="6-phosphogluconate dehydrogenase C-terminal" evidence="4">
    <location>
        <begin position="167"/>
        <end position="294"/>
    </location>
</feature>
<dbReference type="Gene3D" id="1.10.1040.10">
    <property type="entry name" value="N-(1-d-carboxylethyl)-l-norvaline Dehydrogenase, domain 2"/>
    <property type="match status" value="1"/>
</dbReference>
<dbReference type="EC" id="1.1.1.343" evidence="5"/>
<dbReference type="Pfam" id="PF03446">
    <property type="entry name" value="NAD_binding_2"/>
    <property type="match status" value="1"/>
</dbReference>
<dbReference type="GO" id="GO:0004616">
    <property type="term" value="F:phosphogluconate dehydrogenase (decarboxylating) activity"/>
    <property type="evidence" value="ECO:0007669"/>
    <property type="project" value="UniProtKB-EC"/>
</dbReference>
<dbReference type="PRINTS" id="PR00076">
    <property type="entry name" value="6PGDHDRGNASE"/>
</dbReference>
<accession>A0ABU0DZ29</accession>
<dbReference type="SUPFAM" id="SSF48179">
    <property type="entry name" value="6-phosphogluconate dehydrogenase C-terminal domain-like"/>
    <property type="match status" value="1"/>
</dbReference>
<dbReference type="EMBL" id="JAUSUR010000001">
    <property type="protein sequence ID" value="MDQ0359883.1"/>
    <property type="molecule type" value="Genomic_DNA"/>
</dbReference>
<dbReference type="NCBIfam" id="NF007161">
    <property type="entry name" value="PRK09599.1"/>
    <property type="match status" value="1"/>
</dbReference>
<dbReference type="InterPro" id="IPR006115">
    <property type="entry name" value="6PGDH_NADP-bd"/>
</dbReference>
<evidence type="ECO:0000256" key="3">
    <source>
        <dbReference type="ARBA" id="ARBA00023064"/>
    </source>
</evidence>
<dbReference type="SUPFAM" id="SSF51735">
    <property type="entry name" value="NAD(P)-binding Rossmann-fold domains"/>
    <property type="match status" value="1"/>
</dbReference>
<evidence type="ECO:0000313" key="5">
    <source>
        <dbReference type="EMBL" id="MDQ0359883.1"/>
    </source>
</evidence>
<keyword evidence="2 5" id="KW-0560">Oxidoreductase</keyword>
<evidence type="ECO:0000256" key="1">
    <source>
        <dbReference type="ARBA" id="ARBA00008419"/>
    </source>
</evidence>
<dbReference type="RefSeq" id="WP_307405369.1">
    <property type="nucleotide sequence ID" value="NZ_JAUSUR010000001.1"/>
</dbReference>
<evidence type="ECO:0000256" key="2">
    <source>
        <dbReference type="ARBA" id="ARBA00023002"/>
    </source>
</evidence>
<evidence type="ECO:0000313" key="6">
    <source>
        <dbReference type="Proteomes" id="UP001230220"/>
    </source>
</evidence>
<dbReference type="InterPro" id="IPR004849">
    <property type="entry name" value="6DGDH_YqeC"/>
</dbReference>
<name>A0ABU0DZ29_9FIRM</name>
<organism evidence="5 6">
    <name type="scientific">Breznakia pachnodae</name>
    <dbReference type="NCBI Taxonomy" id="265178"/>
    <lineage>
        <taxon>Bacteria</taxon>
        <taxon>Bacillati</taxon>
        <taxon>Bacillota</taxon>
        <taxon>Erysipelotrichia</taxon>
        <taxon>Erysipelotrichales</taxon>
        <taxon>Erysipelotrichaceae</taxon>
        <taxon>Breznakia</taxon>
    </lineage>
</organism>
<reference evidence="5 6" key="1">
    <citation type="submission" date="2023-07" db="EMBL/GenBank/DDBJ databases">
        <title>Genomic Encyclopedia of Type Strains, Phase IV (KMG-IV): sequencing the most valuable type-strain genomes for metagenomic binning, comparative biology and taxonomic classification.</title>
        <authorList>
            <person name="Goeker M."/>
        </authorList>
    </citation>
    <scope>NUCLEOTIDE SEQUENCE [LARGE SCALE GENOMIC DNA]</scope>
    <source>
        <strain evidence="5 6">DSM 16784</strain>
    </source>
</reference>
<sequence length="299" mass="32553">MQIGLVGLGKMGLNLGLNLKDHNHDVIGFDLSKEARAKADEEKINTVDSMDALINKLDGRKVLWVMVPSGEPTEETVNILLDKLEAGDILIEAGNSNFNDSIRRAQKAKEKDIKYLDVGTSGGTSGARNGACLMIGGDKEAYAFLEPVFKDISIEKGYLHAGENGSGHFLKMVHNGIEYGMMQAIGEGFQLVEESDFDFNLPDVASIWNHGSVIRGWLMELAQSQFEQSPKLANYRGIVAASGEAKWTVETALNMEVAVPVIALSLMMRNRSQEDDSFSAKVVAALRNGFGGHSFVESE</sequence>
<dbReference type="EC" id="1.1.1.44" evidence="5"/>
<dbReference type="PANTHER" id="PTHR11811">
    <property type="entry name" value="6-PHOSPHOGLUCONATE DEHYDROGENASE"/>
    <property type="match status" value="1"/>
</dbReference>
<keyword evidence="3" id="KW-0311">Gluconate utilization</keyword>
<keyword evidence="6" id="KW-1185">Reference proteome</keyword>
<gene>
    <name evidence="5" type="ORF">J2S15_000614</name>
</gene>
<proteinExistence type="inferred from homology"/>
<dbReference type="Proteomes" id="UP001230220">
    <property type="component" value="Unassembled WGS sequence"/>
</dbReference>
<evidence type="ECO:0000259" key="4">
    <source>
        <dbReference type="SMART" id="SM01350"/>
    </source>
</evidence>
<dbReference type="Gene3D" id="3.40.50.720">
    <property type="entry name" value="NAD(P)-binding Rossmann-like Domain"/>
    <property type="match status" value="1"/>
</dbReference>
<dbReference type="SMART" id="SM01350">
    <property type="entry name" value="6PGD"/>
    <property type="match status" value="1"/>
</dbReference>